<protein>
    <recommendedName>
        <fullName evidence="1">Nitrogen fixation protein NifU</fullName>
    </recommendedName>
</protein>
<evidence type="ECO:0000256" key="2">
    <source>
        <dbReference type="ARBA" id="ARBA00023231"/>
    </source>
</evidence>
<keyword evidence="2" id="KW-0535">Nitrogen fixation</keyword>
<dbReference type="InterPro" id="IPR034904">
    <property type="entry name" value="FSCA_dom_sf"/>
</dbReference>
<reference evidence="5 6" key="1">
    <citation type="submission" date="2015-09" db="EMBL/GenBank/DDBJ databases">
        <title>Complete genome sequence of Defluviimonas alba cai42t isolated from an oilfield in Xinjiang.</title>
        <authorList>
            <person name="Geng S."/>
            <person name="Pan X."/>
            <person name="Wu X."/>
        </authorList>
    </citation>
    <scope>NUCLEOTIDE SEQUENCE [LARGE SCALE GENOMIC DNA]</scope>
    <source>
        <strain evidence="6">cai42</strain>
    </source>
</reference>
<dbReference type="Gene3D" id="3.30.300.130">
    <property type="entry name" value="Fe-S cluster assembly (FSCA)"/>
    <property type="match status" value="1"/>
</dbReference>
<dbReference type="CDD" id="cd06664">
    <property type="entry name" value="IscU_like"/>
    <property type="match status" value="1"/>
</dbReference>
<dbReference type="STRING" id="1335048.AKL17_1560"/>
<dbReference type="EMBL" id="CP012661">
    <property type="protein sequence ID" value="AMY68813.1"/>
    <property type="molecule type" value="Genomic_DNA"/>
</dbReference>
<dbReference type="GO" id="GO:0005506">
    <property type="term" value="F:iron ion binding"/>
    <property type="evidence" value="ECO:0007669"/>
    <property type="project" value="InterPro"/>
</dbReference>
<dbReference type="RefSeq" id="WP_066812004.1">
    <property type="nucleotide sequence ID" value="NZ_CP012661.1"/>
</dbReference>
<evidence type="ECO:0000313" key="6">
    <source>
        <dbReference type="Proteomes" id="UP000076128"/>
    </source>
</evidence>
<dbReference type="GO" id="GO:0016226">
    <property type="term" value="P:iron-sulfur cluster assembly"/>
    <property type="evidence" value="ECO:0007669"/>
    <property type="project" value="InterPro"/>
</dbReference>
<feature type="domain" description="NIF system FeS cluster assembly NifU C-terminal" evidence="3">
    <location>
        <begin position="192"/>
        <end position="254"/>
    </location>
</feature>
<dbReference type="PANTHER" id="PTHR10093">
    <property type="entry name" value="IRON-SULFUR CLUSTER ASSEMBLY ENZYME NIFU HOMOLOG"/>
    <property type="match status" value="1"/>
</dbReference>
<evidence type="ECO:0000256" key="1">
    <source>
        <dbReference type="ARBA" id="ARBA00015278"/>
    </source>
</evidence>
<dbReference type="Gene3D" id="3.90.1010.10">
    <property type="match status" value="1"/>
</dbReference>
<dbReference type="SUPFAM" id="SSF117916">
    <property type="entry name" value="Fe-S cluster assembly (FSCA) domain-like"/>
    <property type="match status" value="1"/>
</dbReference>
<dbReference type="KEGG" id="daa:AKL17_1560"/>
<dbReference type="OrthoDB" id="9808097at2"/>
<feature type="domain" description="NIF system FeS cluster assembly NifU N-terminal" evidence="4">
    <location>
        <begin position="4"/>
        <end position="125"/>
    </location>
</feature>
<name>A0A165SK03_9RHOB</name>
<accession>A0A165SK03</accession>
<dbReference type="InterPro" id="IPR001075">
    <property type="entry name" value="NIF_FeS_clus_asmbl_NifU_C"/>
</dbReference>
<organism evidence="5 6">
    <name type="scientific">Frigidibacter mobilis</name>
    <dbReference type="NCBI Taxonomy" id="1335048"/>
    <lineage>
        <taxon>Bacteria</taxon>
        <taxon>Pseudomonadati</taxon>
        <taxon>Pseudomonadota</taxon>
        <taxon>Alphaproteobacteria</taxon>
        <taxon>Rhodobacterales</taxon>
        <taxon>Paracoccaceae</taxon>
        <taxon>Frigidibacter</taxon>
    </lineage>
</organism>
<keyword evidence="6" id="KW-1185">Reference proteome</keyword>
<dbReference type="GO" id="GO:0051536">
    <property type="term" value="F:iron-sulfur cluster binding"/>
    <property type="evidence" value="ECO:0007669"/>
    <property type="project" value="InterPro"/>
</dbReference>
<dbReference type="AlphaFoldDB" id="A0A165SK03"/>
<proteinExistence type="predicted"/>
<evidence type="ECO:0000259" key="4">
    <source>
        <dbReference type="Pfam" id="PF01592"/>
    </source>
</evidence>
<dbReference type="Proteomes" id="UP000076128">
    <property type="component" value="Chromosome"/>
</dbReference>
<dbReference type="Pfam" id="PF01592">
    <property type="entry name" value="NifU_N"/>
    <property type="match status" value="1"/>
</dbReference>
<evidence type="ECO:0000313" key="5">
    <source>
        <dbReference type="EMBL" id="AMY68813.1"/>
    </source>
</evidence>
<evidence type="ECO:0000259" key="3">
    <source>
        <dbReference type="Pfam" id="PF01106"/>
    </source>
</evidence>
<dbReference type="Pfam" id="PF01106">
    <property type="entry name" value="NifU"/>
    <property type="match status" value="1"/>
</dbReference>
<dbReference type="SUPFAM" id="SSF82649">
    <property type="entry name" value="SufE/NifU"/>
    <property type="match status" value="1"/>
</dbReference>
<sequence>MLDYGEKVRDHFFNPRNAGALAGANAVGEAGSLHGGDALRLMLQIDPASERIEAARFLALGGGSAIASFSALTELVIGQSVATAQRLSEGDIAEALGGLPPERMRGPALGRQALSAAIAAFRGEAVAAPAPAAPRCAPPPATVAYAARLARGEAGAPAAHPLLAARRLKAAPVPLAPASASLAAAGDTGAAIARIIEEMRPVFQRDGGDIELLGVEAGQVFVHLSGACAGCMMAGHTLSGLQARIIATLGRSMRIIPSGKA</sequence>
<gene>
    <name evidence="5" type="ORF">AKL17_1560</name>
</gene>
<dbReference type="InterPro" id="IPR002871">
    <property type="entry name" value="NIF_FeS_clus_asmbl_NifU_N"/>
</dbReference>